<organism evidence="2 3">
    <name type="scientific">Dekkera bruxellensis</name>
    <name type="common">Brettanomyces custersii</name>
    <dbReference type="NCBI Taxonomy" id="5007"/>
    <lineage>
        <taxon>Eukaryota</taxon>
        <taxon>Fungi</taxon>
        <taxon>Dikarya</taxon>
        <taxon>Ascomycota</taxon>
        <taxon>Saccharomycotina</taxon>
        <taxon>Pichiomycetes</taxon>
        <taxon>Pichiales</taxon>
        <taxon>Pichiaceae</taxon>
        <taxon>Brettanomyces</taxon>
    </lineage>
</organism>
<gene>
    <name evidence="2" type="ORF">DEBR0S5_01266G</name>
</gene>
<dbReference type="EMBL" id="CABFWN010000005">
    <property type="protein sequence ID" value="VUG19375.1"/>
    <property type="molecule type" value="Genomic_DNA"/>
</dbReference>
<feature type="compositionally biased region" description="Polar residues" evidence="1">
    <location>
        <begin position="75"/>
        <end position="86"/>
    </location>
</feature>
<evidence type="ECO:0000313" key="2">
    <source>
        <dbReference type="EMBL" id="VUG19375.1"/>
    </source>
</evidence>
<evidence type="ECO:0000313" key="3">
    <source>
        <dbReference type="Proteomes" id="UP000478008"/>
    </source>
</evidence>
<sequence length="901" mass="105958">MGSSIIRIVRSTQRCSFSHQVLRSTAYQLTQHSALNTLVDQWTWHNNRALTNFYLKRSFHFGRRGKKKRNASVLEDTSNKTSNDLNGSLEEDEKRTNGYFRLQMIYRDNSMTVNMKSKKLKDTLLELIPSLLNEQFSKDQLPFINEVVNFIDHGESPTEFFTAQEMMSILKSILPAMTIDDVKYLNFFPRFYMSLRETSEYQRSKFMRLQLFEIFLNYVLLNKNRQGLIRIIDAFLNEESELRGQDVRKEVVNIVLEAFKAVGPDTATTVHLAEVADISEDKELVTRILEDFFVAADDEISEDYERNEVEEHIMQLLNILEKKLHCPLMEYINLLYFATRDDFDRCCLEIMQKVSTLTKTFTDELLLDNIRNDELMAIVSSALKFHDYNKGATKLIGHLQSKRKPEEFSKGEWIAYLQYKIYKIPSISGVEAVPDLIKMIDQINNDLIQKYHKKFQFNDTDSYNYFLEALCYSNKPTKFIETFFKEFADDYDLSKDARSFAIIIEHFLNEGDIKEALDLFEKSLSEATLWDSDYSGMYMPVLFRLLADYFNKTNDDLYYKAQLYKKIKTFEIPIDRKALYAMASQFLKSNFVGDAIKAFEKEVPSLNGKETKYQIEDYSDLFELYYRYATSNCENLKSNWLLYEFLSKFFRLPYEFYPAFLKFWIDVGFPSRSLKIYADMKLLSKENKLQPPDENIYLYLLQSFSKSQYEDGIFKLQLAIKMDLSLNIDIRLLNMLMGAFCSIEDSFRVRDVFNLAQSLPKKRGVNQESCYWALKSLKFVSLNEVNNFYTSLSQFDVCPDANLFGEYLISHCYFEQYGTAYDKLIDTYENGDLELIDRNVLKNFHNFCLNEHVRKKLDVFATRRFPEIWSDLKAKGELSDDTTKQPSLLDNPYEKIHLQIK</sequence>
<dbReference type="Proteomes" id="UP000478008">
    <property type="component" value="Unassembled WGS sequence"/>
</dbReference>
<keyword evidence="3" id="KW-1185">Reference proteome</keyword>
<evidence type="ECO:0000256" key="1">
    <source>
        <dbReference type="SAM" id="MobiDB-lite"/>
    </source>
</evidence>
<dbReference type="InterPro" id="IPR011990">
    <property type="entry name" value="TPR-like_helical_dom_sf"/>
</dbReference>
<feature type="region of interest" description="Disordered" evidence="1">
    <location>
        <begin position="70"/>
        <end position="91"/>
    </location>
</feature>
<dbReference type="Gene3D" id="1.25.40.10">
    <property type="entry name" value="Tetratricopeptide repeat domain"/>
    <property type="match status" value="1"/>
</dbReference>
<dbReference type="AlphaFoldDB" id="A0A7D9CZ76"/>
<name>A0A7D9CZ76_DEKBR</name>
<protein>
    <submittedName>
        <fullName evidence="2">DEBR0S5_01266g1_1</fullName>
    </submittedName>
</protein>
<proteinExistence type="predicted"/>
<accession>A0A7D9CZ76</accession>
<reference evidence="2 3" key="1">
    <citation type="submission" date="2019-07" db="EMBL/GenBank/DDBJ databases">
        <authorList>
            <person name="Friedrich A."/>
            <person name="Schacherer J."/>
        </authorList>
    </citation>
    <scope>NUCLEOTIDE SEQUENCE [LARGE SCALE GENOMIC DNA]</scope>
</reference>